<dbReference type="Proteomes" id="UP000179642">
    <property type="component" value="Unassembled WGS sequence"/>
</dbReference>
<name>A0A1S2PHZ1_9ACTN</name>
<feature type="region of interest" description="Disordered" evidence="1">
    <location>
        <begin position="1"/>
        <end position="31"/>
    </location>
</feature>
<comment type="caution">
    <text evidence="2">The sequence shown here is derived from an EMBL/GenBank/DDBJ whole genome shotgun (WGS) entry which is preliminary data.</text>
</comment>
<dbReference type="EMBL" id="MLYO01000074">
    <property type="protein sequence ID" value="OIJ93401.1"/>
    <property type="molecule type" value="Genomic_DNA"/>
</dbReference>
<organism evidence="2 3">
    <name type="scientific">Streptomyces monashensis</name>
    <dbReference type="NCBI Taxonomy" id="1678012"/>
    <lineage>
        <taxon>Bacteria</taxon>
        <taxon>Bacillati</taxon>
        <taxon>Actinomycetota</taxon>
        <taxon>Actinomycetes</taxon>
        <taxon>Kitasatosporales</taxon>
        <taxon>Streptomycetaceae</taxon>
        <taxon>Streptomyces</taxon>
    </lineage>
</organism>
<dbReference type="AlphaFoldDB" id="A0A1S2PHZ1"/>
<evidence type="ECO:0000313" key="2">
    <source>
        <dbReference type="EMBL" id="OIJ93401.1"/>
    </source>
</evidence>
<reference evidence="2 3" key="1">
    <citation type="submission" date="2016-10" db="EMBL/GenBank/DDBJ databases">
        <title>Genome sequence of Streptomyces sp. MUSC 1.</title>
        <authorList>
            <person name="Lee L.-H."/>
            <person name="Ser H.-L."/>
            <person name="Law J.W.-F."/>
        </authorList>
    </citation>
    <scope>NUCLEOTIDE SEQUENCE [LARGE SCALE GENOMIC DNA]</scope>
    <source>
        <strain evidence="2 3">MUSC 1</strain>
    </source>
</reference>
<dbReference type="OrthoDB" id="4238817at2"/>
<accession>A0A1S2PHZ1</accession>
<sequence>MDRMDRLEQLRRVDRLEPTRRTDRSEQPDRAREPIYARLVVEWRAHGRAVPAEPDVLFAVVRGFAPRARPAAERT</sequence>
<evidence type="ECO:0000256" key="1">
    <source>
        <dbReference type="SAM" id="MobiDB-lite"/>
    </source>
</evidence>
<protein>
    <submittedName>
        <fullName evidence="2">Uncharacterized protein</fullName>
    </submittedName>
</protein>
<proteinExistence type="predicted"/>
<evidence type="ECO:0000313" key="3">
    <source>
        <dbReference type="Proteomes" id="UP000179642"/>
    </source>
</evidence>
<keyword evidence="3" id="KW-1185">Reference proteome</keyword>
<gene>
    <name evidence="2" type="ORF">BIV23_37305</name>
</gene>